<dbReference type="EMBL" id="WHUW01000087">
    <property type="protein sequence ID" value="KAF8426471.1"/>
    <property type="molecule type" value="Genomic_DNA"/>
</dbReference>
<gene>
    <name evidence="3" type="ORF">L210DRAFT_785632</name>
</gene>
<feature type="region of interest" description="Disordered" evidence="1">
    <location>
        <begin position="78"/>
        <end position="98"/>
    </location>
</feature>
<reference evidence="3" key="2">
    <citation type="journal article" date="2020" name="Nat. Commun.">
        <title>Large-scale genome sequencing of mycorrhizal fungi provides insights into the early evolution of symbiotic traits.</title>
        <authorList>
            <person name="Miyauchi S."/>
            <person name="Kiss E."/>
            <person name="Kuo A."/>
            <person name="Drula E."/>
            <person name="Kohler A."/>
            <person name="Sanchez-Garcia M."/>
            <person name="Morin E."/>
            <person name="Andreopoulos B."/>
            <person name="Barry K.W."/>
            <person name="Bonito G."/>
            <person name="Buee M."/>
            <person name="Carver A."/>
            <person name="Chen C."/>
            <person name="Cichocki N."/>
            <person name="Clum A."/>
            <person name="Culley D."/>
            <person name="Crous P.W."/>
            <person name="Fauchery L."/>
            <person name="Girlanda M."/>
            <person name="Hayes R.D."/>
            <person name="Keri Z."/>
            <person name="LaButti K."/>
            <person name="Lipzen A."/>
            <person name="Lombard V."/>
            <person name="Magnuson J."/>
            <person name="Maillard F."/>
            <person name="Murat C."/>
            <person name="Nolan M."/>
            <person name="Ohm R.A."/>
            <person name="Pangilinan J."/>
            <person name="Pereira M.F."/>
            <person name="Perotto S."/>
            <person name="Peter M."/>
            <person name="Pfister S."/>
            <person name="Riley R."/>
            <person name="Sitrit Y."/>
            <person name="Stielow J.B."/>
            <person name="Szollosi G."/>
            <person name="Zifcakova L."/>
            <person name="Stursova M."/>
            <person name="Spatafora J.W."/>
            <person name="Tedersoo L."/>
            <person name="Vaario L.M."/>
            <person name="Yamada A."/>
            <person name="Yan M."/>
            <person name="Wang P."/>
            <person name="Xu J."/>
            <person name="Bruns T."/>
            <person name="Baldrian P."/>
            <person name="Vilgalys R."/>
            <person name="Dunand C."/>
            <person name="Henrissat B."/>
            <person name="Grigoriev I.V."/>
            <person name="Hibbett D."/>
            <person name="Nagy L.G."/>
            <person name="Martin F.M."/>
        </authorList>
    </citation>
    <scope>NUCLEOTIDE SEQUENCE</scope>
    <source>
        <strain evidence="3">BED1</strain>
    </source>
</reference>
<dbReference type="InterPro" id="IPR023780">
    <property type="entry name" value="Chromo_domain"/>
</dbReference>
<comment type="caution">
    <text evidence="3">The sequence shown here is derived from an EMBL/GenBank/DDBJ whole genome shotgun (WGS) entry which is preliminary data.</text>
</comment>
<feature type="domain" description="Chromo" evidence="2">
    <location>
        <begin position="1"/>
        <end position="45"/>
    </location>
</feature>
<organism evidence="3 4">
    <name type="scientific">Boletus edulis BED1</name>
    <dbReference type="NCBI Taxonomy" id="1328754"/>
    <lineage>
        <taxon>Eukaryota</taxon>
        <taxon>Fungi</taxon>
        <taxon>Dikarya</taxon>
        <taxon>Basidiomycota</taxon>
        <taxon>Agaricomycotina</taxon>
        <taxon>Agaricomycetes</taxon>
        <taxon>Agaricomycetidae</taxon>
        <taxon>Boletales</taxon>
        <taxon>Boletineae</taxon>
        <taxon>Boletaceae</taxon>
        <taxon>Boletoideae</taxon>
        <taxon>Boletus</taxon>
    </lineage>
</organism>
<accession>A0AAD4G8N6</accession>
<evidence type="ECO:0000313" key="4">
    <source>
        <dbReference type="Proteomes" id="UP001194468"/>
    </source>
</evidence>
<dbReference type="Pfam" id="PF00385">
    <property type="entry name" value="Chromo"/>
    <property type="match status" value="1"/>
</dbReference>
<dbReference type="CDD" id="cd00024">
    <property type="entry name" value="CD_CSD"/>
    <property type="match status" value="1"/>
</dbReference>
<feature type="non-terminal residue" evidence="3">
    <location>
        <position position="1"/>
    </location>
</feature>
<feature type="compositionally biased region" description="Basic and acidic residues" evidence="1">
    <location>
        <begin position="78"/>
        <end position="92"/>
    </location>
</feature>
<protein>
    <recommendedName>
        <fullName evidence="2">Chromo domain-containing protein</fullName>
    </recommendedName>
</protein>
<evidence type="ECO:0000256" key="1">
    <source>
        <dbReference type="SAM" id="MobiDB-lite"/>
    </source>
</evidence>
<dbReference type="InterPro" id="IPR000953">
    <property type="entry name" value="Chromo/chromo_shadow_dom"/>
</dbReference>
<proteinExistence type="predicted"/>
<dbReference type="SUPFAM" id="SSF54160">
    <property type="entry name" value="Chromo domain-like"/>
    <property type="match status" value="1"/>
</dbReference>
<keyword evidence="4" id="KW-1185">Reference proteome</keyword>
<evidence type="ECO:0000313" key="3">
    <source>
        <dbReference type="EMBL" id="KAF8426471.1"/>
    </source>
</evidence>
<dbReference type="PROSITE" id="PS50013">
    <property type="entry name" value="CHROMO_2"/>
    <property type="match status" value="1"/>
</dbReference>
<feature type="non-terminal residue" evidence="3">
    <location>
        <position position="98"/>
    </location>
</feature>
<dbReference type="Proteomes" id="UP001194468">
    <property type="component" value="Unassembled WGS sequence"/>
</dbReference>
<dbReference type="InterPro" id="IPR016197">
    <property type="entry name" value="Chromo-like_dom_sf"/>
</dbReference>
<name>A0AAD4G8N6_BOLED</name>
<dbReference type="GO" id="GO:0006338">
    <property type="term" value="P:chromatin remodeling"/>
    <property type="evidence" value="ECO:0007669"/>
    <property type="project" value="UniProtKB-ARBA"/>
</dbReference>
<dbReference type="Gene3D" id="2.40.50.40">
    <property type="match status" value="1"/>
</dbReference>
<dbReference type="AlphaFoldDB" id="A0AAD4G8N6"/>
<sequence length="98" mass="11987">LEYLVHWKGFPREEREWKKASELVHAKQAVTDFHRAHPARPRPTPTMHLRFRPIENFTRPTHVPRRLYNWENGTFERDKQRRHSGGDEKEVWYDALEE</sequence>
<evidence type="ECO:0000259" key="2">
    <source>
        <dbReference type="PROSITE" id="PS50013"/>
    </source>
</evidence>
<reference evidence="3" key="1">
    <citation type="submission" date="2019-10" db="EMBL/GenBank/DDBJ databases">
        <authorList>
            <consortium name="DOE Joint Genome Institute"/>
            <person name="Kuo A."/>
            <person name="Miyauchi S."/>
            <person name="Kiss E."/>
            <person name="Drula E."/>
            <person name="Kohler A."/>
            <person name="Sanchez-Garcia M."/>
            <person name="Andreopoulos B."/>
            <person name="Barry K.W."/>
            <person name="Bonito G."/>
            <person name="Buee M."/>
            <person name="Carver A."/>
            <person name="Chen C."/>
            <person name="Cichocki N."/>
            <person name="Clum A."/>
            <person name="Culley D."/>
            <person name="Crous P.W."/>
            <person name="Fauchery L."/>
            <person name="Girlanda M."/>
            <person name="Hayes R."/>
            <person name="Keri Z."/>
            <person name="LaButti K."/>
            <person name="Lipzen A."/>
            <person name="Lombard V."/>
            <person name="Magnuson J."/>
            <person name="Maillard F."/>
            <person name="Morin E."/>
            <person name="Murat C."/>
            <person name="Nolan M."/>
            <person name="Ohm R."/>
            <person name="Pangilinan J."/>
            <person name="Pereira M."/>
            <person name="Perotto S."/>
            <person name="Peter M."/>
            <person name="Riley R."/>
            <person name="Sitrit Y."/>
            <person name="Stielow B."/>
            <person name="Szollosi G."/>
            <person name="Zifcakova L."/>
            <person name="Stursova M."/>
            <person name="Spatafora J.W."/>
            <person name="Tedersoo L."/>
            <person name="Vaario L.-M."/>
            <person name="Yamada A."/>
            <person name="Yan M."/>
            <person name="Wang P."/>
            <person name="Xu J."/>
            <person name="Bruns T."/>
            <person name="Baldrian P."/>
            <person name="Vilgalys R."/>
            <person name="Henrissat B."/>
            <person name="Grigoriev I.V."/>
            <person name="Hibbett D."/>
            <person name="Nagy L.G."/>
            <person name="Martin F.M."/>
        </authorList>
    </citation>
    <scope>NUCLEOTIDE SEQUENCE</scope>
    <source>
        <strain evidence="3">BED1</strain>
    </source>
</reference>